<dbReference type="OrthoDB" id="2187794at2"/>
<dbReference type="AlphaFoldDB" id="A0A1E5G974"/>
<comment type="caution">
    <text evidence="1">The sequence shown here is derived from an EMBL/GenBank/DDBJ whole genome shotgun (WGS) entry which is preliminary data.</text>
</comment>
<reference evidence="2" key="1">
    <citation type="submission" date="2016-09" db="EMBL/GenBank/DDBJ databases">
        <authorList>
            <person name="Gulvik C.A."/>
        </authorList>
    </citation>
    <scope>NUCLEOTIDE SEQUENCE [LARGE SCALE GENOMIC DNA]</scope>
    <source>
        <strain evidence="2">LMG 8895</strain>
    </source>
</reference>
<dbReference type="PATRIC" id="fig|332950.4.peg.3285"/>
<accession>A0A1E5G974</accession>
<evidence type="ECO:0000313" key="1">
    <source>
        <dbReference type="EMBL" id="OEG09256.1"/>
    </source>
</evidence>
<dbReference type="Proteomes" id="UP000095094">
    <property type="component" value="Unassembled WGS sequence"/>
</dbReference>
<protein>
    <submittedName>
        <fullName evidence="1">Uncharacterized protein</fullName>
    </submittedName>
</protein>
<proteinExistence type="predicted"/>
<sequence>MDNSAKHGLKSENNQPIKKLSHQDIFELYDMLEQLKSWQEPLNLLGRFFSDKKRPVDKRKIAKEYYSCSQIFNVFNIEFALLMQRMETQINELRSREKV</sequence>
<dbReference type="EMBL" id="MIJY01000045">
    <property type="protein sequence ID" value="OEG09256.1"/>
    <property type="molecule type" value="Genomic_DNA"/>
</dbReference>
<evidence type="ECO:0000313" key="2">
    <source>
        <dbReference type="Proteomes" id="UP000095094"/>
    </source>
</evidence>
<keyword evidence="2" id="KW-1185">Reference proteome</keyword>
<name>A0A1E5G974_9ENTE</name>
<gene>
    <name evidence="1" type="ORF">BCR25_11875</name>
</gene>
<organism evidence="1 2">
    <name type="scientific">Enterococcus termitis</name>
    <dbReference type="NCBI Taxonomy" id="332950"/>
    <lineage>
        <taxon>Bacteria</taxon>
        <taxon>Bacillati</taxon>
        <taxon>Bacillota</taxon>
        <taxon>Bacilli</taxon>
        <taxon>Lactobacillales</taxon>
        <taxon>Enterococcaceae</taxon>
        <taxon>Enterococcus</taxon>
    </lineage>
</organism>
<dbReference type="RefSeq" id="WP_069664945.1">
    <property type="nucleotide sequence ID" value="NZ_JBHUJJ010000001.1"/>
</dbReference>